<organism evidence="3 4">
    <name type="scientific">Leyella stercorea DSM 18206</name>
    <dbReference type="NCBI Taxonomy" id="1002367"/>
    <lineage>
        <taxon>Bacteria</taxon>
        <taxon>Pseudomonadati</taxon>
        <taxon>Bacteroidota</taxon>
        <taxon>Bacteroidia</taxon>
        <taxon>Bacteroidales</taxon>
        <taxon>Prevotellaceae</taxon>
        <taxon>Leyella</taxon>
    </lineage>
</organism>
<evidence type="ECO:0000256" key="2">
    <source>
        <dbReference type="SAM" id="SignalP"/>
    </source>
</evidence>
<evidence type="ECO:0000313" key="3">
    <source>
        <dbReference type="EMBL" id="EHJ38799.1"/>
    </source>
</evidence>
<dbReference type="PATRIC" id="fig|1002367.3.peg.1506"/>
<dbReference type="Proteomes" id="UP000004407">
    <property type="component" value="Unassembled WGS sequence"/>
</dbReference>
<sequence>MKILKMMAVAALFMPLLFSCSGGSSSKNNLLGAIPDQYAQFVEEKAKIKKEAENIKTAEDKKALIEKSEKMTAKWKEKMEESAKALSGKPVEIAECNFNITEPLSLEFDEFFSKSDLKPKFNIKGTAIAKADTQTELNYVLKSIPVYLVGYDAEGKEVFKTKAGYVDVEDVNGKAFIKANTPIKFDPVRFGESDIEGSKTAKTYKLEVKE</sequence>
<feature type="coiled-coil region" evidence="1">
    <location>
        <begin position="38"/>
        <end position="68"/>
    </location>
</feature>
<accession>G6AYZ1</accession>
<dbReference type="PROSITE" id="PS51257">
    <property type="entry name" value="PROKAR_LIPOPROTEIN"/>
    <property type="match status" value="1"/>
</dbReference>
<evidence type="ECO:0008006" key="5">
    <source>
        <dbReference type="Google" id="ProtNLM"/>
    </source>
</evidence>
<evidence type="ECO:0000313" key="4">
    <source>
        <dbReference type="Proteomes" id="UP000004407"/>
    </source>
</evidence>
<comment type="caution">
    <text evidence="3">The sequence shown here is derived from an EMBL/GenBank/DDBJ whole genome shotgun (WGS) entry which is preliminary data.</text>
</comment>
<gene>
    <name evidence="3" type="ORF">HMPREF0673_01853</name>
</gene>
<evidence type="ECO:0000256" key="1">
    <source>
        <dbReference type="SAM" id="Coils"/>
    </source>
</evidence>
<dbReference type="HOGENOM" id="CLU_1309209_0_0_10"/>
<dbReference type="RefSeq" id="WP_007900733.1">
    <property type="nucleotide sequence ID" value="NZ_JH379441.1"/>
</dbReference>
<feature type="signal peptide" evidence="2">
    <location>
        <begin position="1"/>
        <end position="26"/>
    </location>
</feature>
<dbReference type="EMBL" id="AFZZ01000164">
    <property type="protein sequence ID" value="EHJ38799.1"/>
    <property type="molecule type" value="Genomic_DNA"/>
</dbReference>
<dbReference type="AlphaFoldDB" id="G6AYZ1"/>
<protein>
    <recommendedName>
        <fullName evidence="5">Lipoprotein</fullName>
    </recommendedName>
</protein>
<feature type="chain" id="PRO_5003485462" description="Lipoprotein" evidence="2">
    <location>
        <begin position="27"/>
        <end position="210"/>
    </location>
</feature>
<proteinExistence type="predicted"/>
<reference evidence="3 4" key="1">
    <citation type="submission" date="2011-08" db="EMBL/GenBank/DDBJ databases">
        <authorList>
            <person name="Weinstock G."/>
            <person name="Sodergren E."/>
            <person name="Clifton S."/>
            <person name="Fulton L."/>
            <person name="Fulton B."/>
            <person name="Courtney L."/>
            <person name="Fronick C."/>
            <person name="Harrison M."/>
            <person name="Strong C."/>
            <person name="Farmer C."/>
            <person name="Delahaunty K."/>
            <person name="Markovic C."/>
            <person name="Hall O."/>
            <person name="Minx P."/>
            <person name="Tomlinson C."/>
            <person name="Mitreva M."/>
            <person name="Hou S."/>
            <person name="Chen J."/>
            <person name="Wollam A."/>
            <person name="Pepin K.H."/>
            <person name="Johnson M."/>
            <person name="Bhonagiri V."/>
            <person name="Zhang X."/>
            <person name="Suruliraj S."/>
            <person name="Warren W."/>
            <person name="Chinwalla A."/>
            <person name="Mardis E.R."/>
            <person name="Wilson R.K."/>
        </authorList>
    </citation>
    <scope>NUCLEOTIDE SEQUENCE [LARGE SCALE GENOMIC DNA]</scope>
    <source>
        <strain evidence="3 4">DSM 18206</strain>
    </source>
</reference>
<name>G6AYZ1_9BACT</name>
<dbReference type="GeneID" id="78337451"/>
<keyword evidence="2" id="KW-0732">Signal</keyword>
<keyword evidence="1" id="KW-0175">Coiled coil</keyword>